<proteinExistence type="predicted"/>
<organism evidence="2 3">
    <name type="scientific">Phytoactinopolyspora mesophila</name>
    <dbReference type="NCBI Taxonomy" id="2650750"/>
    <lineage>
        <taxon>Bacteria</taxon>
        <taxon>Bacillati</taxon>
        <taxon>Actinomycetota</taxon>
        <taxon>Actinomycetes</taxon>
        <taxon>Jiangellales</taxon>
        <taxon>Jiangellaceae</taxon>
        <taxon>Phytoactinopolyspora</taxon>
    </lineage>
</organism>
<dbReference type="Proteomes" id="UP000460435">
    <property type="component" value="Unassembled WGS sequence"/>
</dbReference>
<dbReference type="RefSeq" id="WP_162451439.1">
    <property type="nucleotide sequence ID" value="NZ_WLZY01000005.1"/>
</dbReference>
<keyword evidence="3" id="KW-1185">Reference proteome</keyword>
<dbReference type="EMBL" id="WLZY01000005">
    <property type="protein sequence ID" value="NDL58759.1"/>
    <property type="molecule type" value="Genomic_DNA"/>
</dbReference>
<comment type="caution">
    <text evidence="2">The sequence shown here is derived from an EMBL/GenBank/DDBJ whole genome shotgun (WGS) entry which is preliminary data.</text>
</comment>
<accession>A0A7K3M609</accession>
<gene>
    <name evidence="2" type="ORF">F7O44_16945</name>
</gene>
<sequence>MEDVLQKLRSADERTSPPRAFDLEATVRRGQARLRRRRFVQASVGVAAVVGAVAGAFVVTPLSGGSGELTAAGDPSPEDALSLLAEPAGIDDELPAMLGEQVSQQGLVASTARVVTETEDTKFWAAVNLRGEICFVAYTKHPYNRSATGCAEVAAFLDDGLAIPAGPSPRWGDALLVPDGYELSAGQAADRTLVTPNLAVPRDE</sequence>
<dbReference type="AlphaFoldDB" id="A0A7K3M609"/>
<keyword evidence="1" id="KW-0812">Transmembrane</keyword>
<keyword evidence="1" id="KW-0472">Membrane</keyword>
<feature type="transmembrane region" description="Helical" evidence="1">
    <location>
        <begin position="39"/>
        <end position="59"/>
    </location>
</feature>
<evidence type="ECO:0000313" key="2">
    <source>
        <dbReference type="EMBL" id="NDL58759.1"/>
    </source>
</evidence>
<evidence type="ECO:0000313" key="3">
    <source>
        <dbReference type="Proteomes" id="UP000460435"/>
    </source>
</evidence>
<reference evidence="2 3" key="1">
    <citation type="submission" date="2019-11" db="EMBL/GenBank/DDBJ databases">
        <authorList>
            <person name="Li X.-J."/>
            <person name="Feng X.-M."/>
        </authorList>
    </citation>
    <scope>NUCLEOTIDE SEQUENCE [LARGE SCALE GENOMIC DNA]</scope>
    <source>
        <strain evidence="2 3">XMNu-373</strain>
    </source>
</reference>
<evidence type="ECO:0000256" key="1">
    <source>
        <dbReference type="SAM" id="Phobius"/>
    </source>
</evidence>
<keyword evidence="1" id="KW-1133">Transmembrane helix</keyword>
<name>A0A7K3M609_9ACTN</name>
<protein>
    <submittedName>
        <fullName evidence="2">Uncharacterized protein</fullName>
    </submittedName>
</protein>